<accession>A0AC60PVX1</accession>
<proteinExistence type="predicted"/>
<protein>
    <submittedName>
        <fullName evidence="1">Uncharacterized protein</fullName>
    </submittedName>
</protein>
<sequence length="315" mass="34312">MSKNDFCSLLLPSRVRTKLREHGIHDDNDVGAAGPSFRAEADMVMARRRALPMFAFQTASELLQHSRTLEPIPTWIPSIDAALDGGIARRKITEVTGFPGSGKTQFCLQVAASNHLTGNSTVYIDCKGGFTRTRFEQILDGIASKQCPRHREAGVCATPNFCFRPCSSWEELSALLSLLLLLPQESLAANDEHPVTLVIVDGFDFHLRHGVDDLPLRRKIVGCLTRKLVDVATKLDVAVLLTNHLSMKPTSAGSGTLKPAPALGQTFGQDCSYRVTFGFKGHVREATFFKAPSFGHAVVSFEIGPDGIVEALPDL</sequence>
<evidence type="ECO:0000313" key="1">
    <source>
        <dbReference type="EMBL" id="KAG0425403.1"/>
    </source>
</evidence>
<gene>
    <name evidence="1" type="ORF">HPB47_027425</name>
</gene>
<dbReference type="EMBL" id="JABSTQ010009849">
    <property type="protein sequence ID" value="KAG0425403.1"/>
    <property type="molecule type" value="Genomic_DNA"/>
</dbReference>
<organism evidence="1 2">
    <name type="scientific">Ixodes persulcatus</name>
    <name type="common">Taiga tick</name>
    <dbReference type="NCBI Taxonomy" id="34615"/>
    <lineage>
        <taxon>Eukaryota</taxon>
        <taxon>Metazoa</taxon>
        <taxon>Ecdysozoa</taxon>
        <taxon>Arthropoda</taxon>
        <taxon>Chelicerata</taxon>
        <taxon>Arachnida</taxon>
        <taxon>Acari</taxon>
        <taxon>Parasitiformes</taxon>
        <taxon>Ixodida</taxon>
        <taxon>Ixodoidea</taxon>
        <taxon>Ixodidae</taxon>
        <taxon>Ixodinae</taxon>
        <taxon>Ixodes</taxon>
    </lineage>
</organism>
<evidence type="ECO:0000313" key="2">
    <source>
        <dbReference type="Proteomes" id="UP000805193"/>
    </source>
</evidence>
<dbReference type="Proteomes" id="UP000805193">
    <property type="component" value="Unassembled WGS sequence"/>
</dbReference>
<name>A0AC60PVX1_IXOPE</name>
<comment type="caution">
    <text evidence="1">The sequence shown here is derived from an EMBL/GenBank/DDBJ whole genome shotgun (WGS) entry which is preliminary data.</text>
</comment>
<reference evidence="1 2" key="1">
    <citation type="journal article" date="2020" name="Cell">
        <title>Large-Scale Comparative Analyses of Tick Genomes Elucidate Their Genetic Diversity and Vector Capacities.</title>
        <authorList>
            <consortium name="Tick Genome and Microbiome Consortium (TIGMIC)"/>
            <person name="Jia N."/>
            <person name="Wang J."/>
            <person name="Shi W."/>
            <person name="Du L."/>
            <person name="Sun Y."/>
            <person name="Zhan W."/>
            <person name="Jiang J.F."/>
            <person name="Wang Q."/>
            <person name="Zhang B."/>
            <person name="Ji P."/>
            <person name="Bell-Sakyi L."/>
            <person name="Cui X.M."/>
            <person name="Yuan T.T."/>
            <person name="Jiang B.G."/>
            <person name="Yang W.F."/>
            <person name="Lam T.T."/>
            <person name="Chang Q.C."/>
            <person name="Ding S.J."/>
            <person name="Wang X.J."/>
            <person name="Zhu J.G."/>
            <person name="Ruan X.D."/>
            <person name="Zhao L."/>
            <person name="Wei J.T."/>
            <person name="Ye R.Z."/>
            <person name="Que T.C."/>
            <person name="Du C.H."/>
            <person name="Zhou Y.H."/>
            <person name="Cheng J.X."/>
            <person name="Dai P.F."/>
            <person name="Guo W.B."/>
            <person name="Han X.H."/>
            <person name="Huang E.J."/>
            <person name="Li L.F."/>
            <person name="Wei W."/>
            <person name="Gao Y.C."/>
            <person name="Liu J.Z."/>
            <person name="Shao H.Z."/>
            <person name="Wang X."/>
            <person name="Wang C.C."/>
            <person name="Yang T.C."/>
            <person name="Huo Q.B."/>
            <person name="Li W."/>
            <person name="Chen H.Y."/>
            <person name="Chen S.E."/>
            <person name="Zhou L.G."/>
            <person name="Ni X.B."/>
            <person name="Tian J.H."/>
            <person name="Sheng Y."/>
            <person name="Liu T."/>
            <person name="Pan Y.S."/>
            <person name="Xia L.Y."/>
            <person name="Li J."/>
            <person name="Zhao F."/>
            <person name="Cao W.C."/>
        </authorList>
    </citation>
    <scope>NUCLEOTIDE SEQUENCE [LARGE SCALE GENOMIC DNA]</scope>
    <source>
        <strain evidence="1">Iper-2018</strain>
    </source>
</reference>
<keyword evidence="2" id="KW-1185">Reference proteome</keyword>